<dbReference type="InterPro" id="IPR001433">
    <property type="entry name" value="OxRdtase_FAD/NAD-bd"/>
</dbReference>
<dbReference type="PRINTS" id="PR00369">
    <property type="entry name" value="FLAVODOXIN"/>
</dbReference>
<dbReference type="PRINTS" id="PR00371">
    <property type="entry name" value="FPNCR"/>
</dbReference>
<dbReference type="InterPro" id="IPR008254">
    <property type="entry name" value="Flavodoxin/NO_synth"/>
</dbReference>
<keyword evidence="9" id="KW-1185">Reference proteome</keyword>
<comment type="caution">
    <text evidence="8">The sequence shown here is derived from an EMBL/GenBank/DDBJ whole genome shotgun (WGS) entry which is preliminary data.</text>
</comment>
<dbReference type="PANTHER" id="PTHR19384:SF17">
    <property type="entry name" value="NADPH--CYTOCHROME P450 REDUCTASE"/>
    <property type="match status" value="1"/>
</dbReference>
<dbReference type="InterPro" id="IPR001094">
    <property type="entry name" value="Flavdoxin-like"/>
</dbReference>
<dbReference type="Gene3D" id="3.40.50.360">
    <property type="match status" value="1"/>
</dbReference>
<keyword evidence="3" id="KW-0249">Electron transport</keyword>
<dbReference type="SUPFAM" id="SSF52218">
    <property type="entry name" value="Flavoproteins"/>
    <property type="match status" value="1"/>
</dbReference>
<evidence type="ECO:0000256" key="2">
    <source>
        <dbReference type="ARBA" id="ARBA00022643"/>
    </source>
</evidence>
<evidence type="ECO:0000256" key="5">
    <source>
        <dbReference type="ARBA" id="ARBA00034078"/>
    </source>
</evidence>
<keyword evidence="2" id="KW-0288">FMN</keyword>
<dbReference type="Gene3D" id="2.40.30.10">
    <property type="entry name" value="Translation factors"/>
    <property type="match status" value="1"/>
</dbReference>
<gene>
    <name evidence="8" type="ORF">GCM10025791_27820</name>
</gene>
<dbReference type="InterPro" id="IPR029039">
    <property type="entry name" value="Flavoprotein-like_sf"/>
</dbReference>
<dbReference type="PROSITE" id="PS50902">
    <property type="entry name" value="FLAVODOXIN_LIKE"/>
    <property type="match status" value="1"/>
</dbReference>
<comment type="cofactor">
    <cofactor evidence="5">
        <name>[2Fe-2S] cluster</name>
        <dbReference type="ChEBI" id="CHEBI:190135"/>
    </cofactor>
</comment>
<dbReference type="InterPro" id="IPR001709">
    <property type="entry name" value="Flavoprot_Pyr_Nucl_cyt_Rdtase"/>
</dbReference>
<evidence type="ECO:0000256" key="4">
    <source>
        <dbReference type="ARBA" id="ARBA00023797"/>
    </source>
</evidence>
<dbReference type="SUPFAM" id="SSF52343">
    <property type="entry name" value="Ferredoxin reductase-like, C-terminal NADP-linked domain"/>
    <property type="match status" value="1"/>
</dbReference>
<dbReference type="PROSITE" id="PS51384">
    <property type="entry name" value="FAD_FR"/>
    <property type="match status" value="1"/>
</dbReference>
<dbReference type="InterPro" id="IPR039261">
    <property type="entry name" value="FNR_nucleotide-bd"/>
</dbReference>
<dbReference type="RefSeq" id="WP_345423300.1">
    <property type="nucleotide sequence ID" value="NZ_AP031496.1"/>
</dbReference>
<dbReference type="Pfam" id="PF00970">
    <property type="entry name" value="FAD_binding_6"/>
    <property type="match status" value="1"/>
</dbReference>
<protein>
    <recommendedName>
        <fullName evidence="4">NADPH--hemoprotein reductase</fullName>
        <ecNumber evidence="4">1.6.2.4</ecNumber>
    </recommendedName>
</protein>
<dbReference type="GO" id="GO:0050660">
    <property type="term" value="F:flavin adenine dinucleotide binding"/>
    <property type="evidence" value="ECO:0007669"/>
    <property type="project" value="TreeGrafter"/>
</dbReference>
<sequence>MLYEPYWQAAAVLAAYALLCWACLRKPTGIAHPAAGASEILIGYASQGGEGQALAEALSGALAHQGAVQVLPLNAVDETCLVQHKIALFVVSTYGEGEPPDSGLKFSHRWLRSSSEKLSHLHYAVLALGDKTYQHYCGFGVAVDSALANHGGQRMFPATQIDRLSEADLDLWQQRLQQAGLLQVDDHSLVKTAPEQRHGLVLSSRRHLNSGSPGGALYHLQFKLPEAEIIHWQAGDIAVLHLPKSATGESAQRKYSIASLSSSGQLDLLVRLVNKDDGGYGLGSGFLCQQLTPGSRAEFCLQTNAAFHGPTENLLIEDAADVTQSPSMILIGNGSGLAGLRAHLLQAIENRSGGHWLVFGERTKKYDSVFAGQLEGWQQQGVLAELDRVFSRDGGELRYVQDVLQQKSQQLLQWVNAGAFIFVCGSQQRMAPAVHRVLVDVLGEDRVEQLILQGRYRRDIY</sequence>
<evidence type="ECO:0000259" key="7">
    <source>
        <dbReference type="PROSITE" id="PS51384"/>
    </source>
</evidence>
<keyword evidence="1" id="KW-0285">Flavoprotein</keyword>
<accession>A0AAV3U432</accession>
<evidence type="ECO:0000256" key="3">
    <source>
        <dbReference type="ARBA" id="ARBA00022982"/>
    </source>
</evidence>
<dbReference type="GO" id="GO:0010181">
    <property type="term" value="F:FMN binding"/>
    <property type="evidence" value="ECO:0007669"/>
    <property type="project" value="InterPro"/>
</dbReference>
<dbReference type="Proteomes" id="UP001409585">
    <property type="component" value="Unassembled WGS sequence"/>
</dbReference>
<dbReference type="EC" id="1.6.2.4" evidence="4"/>
<feature type="domain" description="FAD-binding FR-type" evidence="7">
    <location>
        <begin position="195"/>
        <end position="310"/>
    </location>
</feature>
<evidence type="ECO:0000313" key="8">
    <source>
        <dbReference type="EMBL" id="GAA4946835.1"/>
    </source>
</evidence>
<evidence type="ECO:0000256" key="1">
    <source>
        <dbReference type="ARBA" id="ARBA00022630"/>
    </source>
</evidence>
<dbReference type="SUPFAM" id="SSF63380">
    <property type="entry name" value="Riboflavin synthase domain-like"/>
    <property type="match status" value="1"/>
</dbReference>
<dbReference type="EMBL" id="BAABLX010000026">
    <property type="protein sequence ID" value="GAA4946835.1"/>
    <property type="molecule type" value="Genomic_DNA"/>
</dbReference>
<dbReference type="Pfam" id="PF00258">
    <property type="entry name" value="Flavodoxin_1"/>
    <property type="match status" value="1"/>
</dbReference>
<organism evidence="8 9">
    <name type="scientific">Halioxenophilus aromaticivorans</name>
    <dbReference type="NCBI Taxonomy" id="1306992"/>
    <lineage>
        <taxon>Bacteria</taxon>
        <taxon>Pseudomonadati</taxon>
        <taxon>Pseudomonadota</taxon>
        <taxon>Gammaproteobacteria</taxon>
        <taxon>Alteromonadales</taxon>
        <taxon>Alteromonadaceae</taxon>
        <taxon>Halioxenophilus</taxon>
    </lineage>
</organism>
<dbReference type="GO" id="GO:0005829">
    <property type="term" value="C:cytosol"/>
    <property type="evidence" value="ECO:0007669"/>
    <property type="project" value="TreeGrafter"/>
</dbReference>
<dbReference type="Gene3D" id="3.40.50.80">
    <property type="entry name" value="Nucleotide-binding domain of ferredoxin-NADP reductase (FNR) module"/>
    <property type="match status" value="1"/>
</dbReference>
<keyword evidence="3" id="KW-0813">Transport</keyword>
<dbReference type="GO" id="GO:0003958">
    <property type="term" value="F:NADPH-hemoprotein reductase activity"/>
    <property type="evidence" value="ECO:0007669"/>
    <property type="project" value="UniProtKB-EC"/>
</dbReference>
<dbReference type="AlphaFoldDB" id="A0AAV3U432"/>
<dbReference type="InterPro" id="IPR008333">
    <property type="entry name" value="Cbr1-like_FAD-bd_dom"/>
</dbReference>
<reference evidence="9" key="1">
    <citation type="journal article" date="2019" name="Int. J. Syst. Evol. Microbiol.">
        <title>The Global Catalogue of Microorganisms (GCM) 10K type strain sequencing project: providing services to taxonomists for standard genome sequencing and annotation.</title>
        <authorList>
            <consortium name="The Broad Institute Genomics Platform"/>
            <consortium name="The Broad Institute Genome Sequencing Center for Infectious Disease"/>
            <person name="Wu L."/>
            <person name="Ma J."/>
        </authorList>
    </citation>
    <scope>NUCLEOTIDE SEQUENCE [LARGE SCALE GENOMIC DNA]</scope>
    <source>
        <strain evidence="9">JCM 19134</strain>
    </source>
</reference>
<dbReference type="InterPro" id="IPR017938">
    <property type="entry name" value="Riboflavin_synthase-like_b-brl"/>
</dbReference>
<proteinExistence type="predicted"/>
<evidence type="ECO:0000259" key="6">
    <source>
        <dbReference type="PROSITE" id="PS50902"/>
    </source>
</evidence>
<dbReference type="Pfam" id="PF00175">
    <property type="entry name" value="NAD_binding_1"/>
    <property type="match status" value="1"/>
</dbReference>
<dbReference type="PANTHER" id="PTHR19384">
    <property type="entry name" value="NITRIC OXIDE SYNTHASE-RELATED"/>
    <property type="match status" value="1"/>
</dbReference>
<evidence type="ECO:0000313" key="9">
    <source>
        <dbReference type="Proteomes" id="UP001409585"/>
    </source>
</evidence>
<dbReference type="InterPro" id="IPR017927">
    <property type="entry name" value="FAD-bd_FR_type"/>
</dbReference>
<feature type="domain" description="Flavodoxin-like" evidence="6">
    <location>
        <begin position="40"/>
        <end position="177"/>
    </location>
</feature>
<name>A0AAV3U432_9ALTE</name>